<evidence type="ECO:0000313" key="2">
    <source>
        <dbReference type="Proteomes" id="UP000251647"/>
    </source>
</evidence>
<dbReference type="InterPro" id="IPR000073">
    <property type="entry name" value="AB_hydrolase_1"/>
</dbReference>
<dbReference type="PROSITE" id="PS51257">
    <property type="entry name" value="PROKAR_LIPOPROTEIN"/>
    <property type="match status" value="1"/>
</dbReference>
<dbReference type="EMBL" id="UATL01000005">
    <property type="protein sequence ID" value="SPY44809.1"/>
    <property type="molecule type" value="Genomic_DNA"/>
</dbReference>
<dbReference type="Pfam" id="PF00561">
    <property type="entry name" value="Abhydrolase_1"/>
    <property type="match status" value="1"/>
</dbReference>
<dbReference type="OrthoDB" id="9780765at2"/>
<dbReference type="RefSeq" id="WP_005304978.1">
    <property type="nucleotide sequence ID" value="NZ_CP018298.1"/>
</dbReference>
<evidence type="ECO:0000313" key="1">
    <source>
        <dbReference type="EMBL" id="SPY44809.1"/>
    </source>
</evidence>
<dbReference type="GO" id="GO:0004806">
    <property type="term" value="F:triacylglycerol lipase activity"/>
    <property type="evidence" value="ECO:0007669"/>
    <property type="project" value="UniProtKB-EC"/>
</dbReference>
<keyword evidence="1" id="KW-0378">Hydrolase</keyword>
<dbReference type="AlphaFoldDB" id="A0A2T3QJU1"/>
<gene>
    <name evidence="1" type="primary">lip1</name>
    <name evidence="1" type="ORF">NCTC11647_03760</name>
</gene>
<reference evidence="1 2" key="1">
    <citation type="submission" date="2018-06" db="EMBL/GenBank/DDBJ databases">
        <authorList>
            <consortium name="Pathogen Informatics"/>
            <person name="Doyle S."/>
        </authorList>
    </citation>
    <scope>NUCLEOTIDE SEQUENCE [LARGE SCALE GENOMIC DNA]</scope>
    <source>
        <strain evidence="1 2">NCTC11647</strain>
    </source>
</reference>
<dbReference type="InterPro" id="IPR052370">
    <property type="entry name" value="Meta-cleavage_hydrolase"/>
</dbReference>
<proteinExistence type="predicted"/>
<dbReference type="PRINTS" id="PR00111">
    <property type="entry name" value="ABHYDROLASE"/>
</dbReference>
<dbReference type="Proteomes" id="UP000251647">
    <property type="component" value="Unassembled WGS sequence"/>
</dbReference>
<dbReference type="PANTHER" id="PTHR43139:SF52">
    <property type="entry name" value="SI:DKEY-122A22.2"/>
    <property type="match status" value="1"/>
</dbReference>
<dbReference type="SUPFAM" id="SSF53474">
    <property type="entry name" value="alpha/beta-Hydrolases"/>
    <property type="match status" value="1"/>
</dbReference>
<dbReference type="EC" id="3.1.1.3" evidence="1"/>
<organism evidence="1 2">
    <name type="scientific">Photobacterium damselae</name>
    <dbReference type="NCBI Taxonomy" id="38293"/>
    <lineage>
        <taxon>Bacteria</taxon>
        <taxon>Pseudomonadati</taxon>
        <taxon>Pseudomonadota</taxon>
        <taxon>Gammaproteobacteria</taxon>
        <taxon>Vibrionales</taxon>
        <taxon>Vibrionaceae</taxon>
        <taxon>Photobacterium</taxon>
    </lineage>
</organism>
<dbReference type="Gene3D" id="3.40.50.1820">
    <property type="entry name" value="alpha/beta hydrolase"/>
    <property type="match status" value="1"/>
</dbReference>
<protein>
    <submittedName>
        <fullName evidence="1">Lipase 1</fullName>
        <ecNumber evidence="1">3.1.1.3</ecNumber>
    </submittedName>
</protein>
<dbReference type="PANTHER" id="PTHR43139">
    <property type="entry name" value="SI:DKEY-122A22.2"/>
    <property type="match status" value="1"/>
</dbReference>
<sequence length="309" mass="34634">MKNLLKSVILCGSLLTSLSGCEIVKWKGQYDTHSLKKQGFSEHSLLLKEGGTLNYWQGGQGEPLLLLHGFGGSASATWLATMQELSKHYYVIAPDLLWFGKSHSLGRSNLTTQTEAIWQLLDHLKVQRVNVAGISYGGFVTYSLMARPERINKAIIIASPGPIFSDEHLAQLCQRANVKNPEELFVPQDKSGIKKLYDQVFIKSPYIPDFIAEQIYDGYFKDWQPERESLLNTLTADRERLGKISTETLPKTLLIWGDKDQIFPLENGIALSHYLQAPIVVFPETAHGVTNEKPELTAKTIESFLSQVN</sequence>
<name>A0A2T3QJU1_PHODM</name>
<accession>A0A2T3QJU1</accession>
<dbReference type="InterPro" id="IPR029058">
    <property type="entry name" value="AB_hydrolase_fold"/>
</dbReference>